<comment type="caution">
    <text evidence="3">The sequence shown here is derived from an EMBL/GenBank/DDBJ whole genome shotgun (WGS) entry which is preliminary data.</text>
</comment>
<dbReference type="InterPro" id="IPR029045">
    <property type="entry name" value="ClpP/crotonase-like_dom_sf"/>
</dbReference>
<evidence type="ECO:0000259" key="2">
    <source>
        <dbReference type="PROSITE" id="PS50106"/>
    </source>
</evidence>
<feature type="chain" id="PRO_5045352130" evidence="1">
    <location>
        <begin position="16"/>
        <end position="444"/>
    </location>
</feature>
<dbReference type="InterPro" id="IPR005151">
    <property type="entry name" value="Tail-specific_protease"/>
</dbReference>
<dbReference type="Pfam" id="PF00595">
    <property type="entry name" value="PDZ"/>
    <property type="match status" value="1"/>
</dbReference>
<dbReference type="InterPro" id="IPR036034">
    <property type="entry name" value="PDZ_sf"/>
</dbReference>
<dbReference type="PROSITE" id="PS51257">
    <property type="entry name" value="PROKAR_LIPOPROTEIN"/>
    <property type="match status" value="1"/>
</dbReference>
<dbReference type="PANTHER" id="PTHR32060">
    <property type="entry name" value="TAIL-SPECIFIC PROTEASE"/>
    <property type="match status" value="1"/>
</dbReference>
<dbReference type="Gene3D" id="2.30.42.10">
    <property type="match status" value="1"/>
</dbReference>
<dbReference type="Pfam" id="PF03572">
    <property type="entry name" value="Peptidase_S41"/>
    <property type="match status" value="1"/>
</dbReference>
<evidence type="ECO:0000313" key="3">
    <source>
        <dbReference type="EMBL" id="GAA0559029.1"/>
    </source>
</evidence>
<keyword evidence="4" id="KW-1185">Reference proteome</keyword>
<evidence type="ECO:0000256" key="1">
    <source>
        <dbReference type="SAM" id="SignalP"/>
    </source>
</evidence>
<dbReference type="SUPFAM" id="SSF50156">
    <property type="entry name" value="PDZ domain-like"/>
    <property type="match status" value="1"/>
</dbReference>
<dbReference type="Pfam" id="PF18294">
    <property type="entry name" value="Pept_S41_N"/>
    <property type="match status" value="1"/>
</dbReference>
<dbReference type="EMBL" id="BAAAEO010000004">
    <property type="protein sequence ID" value="GAA0559029.1"/>
    <property type="molecule type" value="Genomic_DNA"/>
</dbReference>
<dbReference type="SUPFAM" id="SSF52096">
    <property type="entry name" value="ClpP/crotonase"/>
    <property type="match status" value="1"/>
</dbReference>
<dbReference type="RefSeq" id="WP_226767474.1">
    <property type="nucleotide sequence ID" value="NZ_BAAAEO010000004.1"/>
</dbReference>
<sequence length="444" mass="48397">MRAIILLLTACLLCACGGGGNSNSGGNTAAPVNICQRNDINAQVFCALQQDYLWYRDLPTSINPDNYASPSALLQAVAAPQDRYSFVLTAQEYQDRFINATFFGFGFSSVRADNNSALQIAFVYDDGSAAQNGLRRGDKITEIEGVSVSQWLSQLDAGTINSEDIYGPNESGVIRNFVWLKPDGSQLSADFIKSDVTTNTVLHRSVIEQDDKRIGYLVFNSFIELSESELQQAFAYFAIQEVEELVLDLRYNGGGLIRVANQLSTQIAQRNVQGQVFVKYRYNDKNTAKNNTTLFSLGAGSTSLNLDRVFILTTASSCSSSELVINALSPFIDVVQIGGTTCGKPVGQQPDQIGNYVLFAINFQTVNALDQGDYFDGLVPECQVPEQINGDWGIAGDPLYAEALQYIRTGNCSNVATSEISAASLRSLPAQMPVLAPWRVNDEH</sequence>
<keyword evidence="1" id="KW-0732">Signal</keyword>
<feature type="domain" description="PDZ" evidence="2">
    <location>
        <begin position="105"/>
        <end position="149"/>
    </location>
</feature>
<evidence type="ECO:0000313" key="4">
    <source>
        <dbReference type="Proteomes" id="UP001501169"/>
    </source>
</evidence>
<dbReference type="InterPro" id="IPR041613">
    <property type="entry name" value="Pept_S41_N"/>
</dbReference>
<protein>
    <submittedName>
        <fullName evidence="3">S41 family peptidase</fullName>
    </submittedName>
</protein>
<dbReference type="Gene3D" id="3.90.226.10">
    <property type="entry name" value="2-enoyl-CoA Hydratase, Chain A, domain 1"/>
    <property type="match status" value="1"/>
</dbReference>
<dbReference type="InterPro" id="IPR001478">
    <property type="entry name" value="PDZ"/>
</dbReference>
<feature type="signal peptide" evidence="1">
    <location>
        <begin position="1"/>
        <end position="15"/>
    </location>
</feature>
<dbReference type="Proteomes" id="UP001501169">
    <property type="component" value="Unassembled WGS sequence"/>
</dbReference>
<dbReference type="PROSITE" id="PS50106">
    <property type="entry name" value="PDZ"/>
    <property type="match status" value="1"/>
</dbReference>
<organism evidence="3 4">
    <name type="scientific">Rheinheimera aquimaris</name>
    <dbReference type="NCBI Taxonomy" id="412437"/>
    <lineage>
        <taxon>Bacteria</taxon>
        <taxon>Pseudomonadati</taxon>
        <taxon>Pseudomonadota</taxon>
        <taxon>Gammaproteobacteria</taxon>
        <taxon>Chromatiales</taxon>
        <taxon>Chromatiaceae</taxon>
        <taxon>Rheinheimera</taxon>
    </lineage>
</organism>
<name>A0ABP3P6L3_9GAMM</name>
<reference evidence="4" key="1">
    <citation type="journal article" date="2019" name="Int. J. Syst. Evol. Microbiol.">
        <title>The Global Catalogue of Microorganisms (GCM) 10K type strain sequencing project: providing services to taxonomists for standard genome sequencing and annotation.</title>
        <authorList>
            <consortium name="The Broad Institute Genomics Platform"/>
            <consortium name="The Broad Institute Genome Sequencing Center for Infectious Disease"/>
            <person name="Wu L."/>
            <person name="Ma J."/>
        </authorList>
    </citation>
    <scope>NUCLEOTIDE SEQUENCE [LARGE SCALE GENOMIC DNA]</scope>
    <source>
        <strain evidence="4">JCM 14331</strain>
    </source>
</reference>
<accession>A0ABP3P6L3</accession>
<gene>
    <name evidence="3" type="ORF">GCM10009098_28770</name>
</gene>
<dbReference type="PANTHER" id="PTHR32060:SF30">
    <property type="entry name" value="CARBOXY-TERMINAL PROCESSING PROTEASE CTPA"/>
    <property type="match status" value="1"/>
</dbReference>
<dbReference type="Gene3D" id="3.30.750.170">
    <property type="match status" value="1"/>
</dbReference>
<dbReference type="CDD" id="cd00136">
    <property type="entry name" value="PDZ_canonical"/>
    <property type="match status" value="1"/>
</dbReference>
<proteinExistence type="predicted"/>
<dbReference type="CDD" id="cd07561">
    <property type="entry name" value="Peptidase_S41_CPP_like"/>
    <property type="match status" value="1"/>
</dbReference>